<feature type="region of interest" description="Disordered" evidence="1">
    <location>
        <begin position="299"/>
        <end position="329"/>
    </location>
</feature>
<dbReference type="SUPFAM" id="SSF51735">
    <property type="entry name" value="NAD(P)-binding Rossmann-fold domains"/>
    <property type="match status" value="1"/>
</dbReference>
<feature type="domain" description="ATP-citrate synthase/succinyl-CoA ligase C-terminal" evidence="2">
    <location>
        <begin position="369"/>
        <end position="492"/>
    </location>
</feature>
<evidence type="ECO:0000313" key="4">
    <source>
        <dbReference type="Proteomes" id="UP001499843"/>
    </source>
</evidence>
<dbReference type="SUPFAM" id="SSF52210">
    <property type="entry name" value="Succinyl-CoA synthetase domains"/>
    <property type="match status" value="2"/>
</dbReference>
<name>A0ABN3C531_9ACTN</name>
<dbReference type="InterPro" id="IPR005811">
    <property type="entry name" value="SUCC_ACL_C"/>
</dbReference>
<dbReference type="RefSeq" id="WP_344470297.1">
    <property type="nucleotide sequence ID" value="NZ_BAAAQX010000001.1"/>
</dbReference>
<protein>
    <submittedName>
        <fullName evidence="3">Acyl-CoA synthetase FdrA</fullName>
    </submittedName>
</protein>
<keyword evidence="4" id="KW-1185">Reference proteome</keyword>
<dbReference type="Gene3D" id="3.40.50.261">
    <property type="entry name" value="Succinyl-CoA synthetase domains"/>
    <property type="match status" value="2"/>
</dbReference>
<comment type="caution">
    <text evidence="3">The sequence shown here is derived from an EMBL/GenBank/DDBJ whole genome shotgun (WGS) entry which is preliminary data.</text>
</comment>
<evidence type="ECO:0000259" key="2">
    <source>
        <dbReference type="Pfam" id="PF00549"/>
    </source>
</evidence>
<accession>A0ABN3C531</accession>
<dbReference type="InterPro" id="IPR016102">
    <property type="entry name" value="Succinyl-CoA_synth-like"/>
</dbReference>
<dbReference type="PANTHER" id="PTHR11117">
    <property type="entry name" value="SUCCINYL-COA LIGASE SUBUNIT ALPHA"/>
    <property type="match status" value="1"/>
</dbReference>
<gene>
    <name evidence="3" type="primary">fdrA</name>
    <name evidence="3" type="ORF">GCM10009850_002980</name>
</gene>
<sequence length="495" mass="50422">MTGGAEQGAATGGAEQSAATGVPQVVLVRRGAYHDSVTLMRVSRALSELPGVQAAMVAMATDLNVSILREMGFDVPASDPGDLLIAVRAHDTDTAAGQAERLLTEVDRPRATPDEQPPLTTRSAATRGPADLVLVSTPGEYAFFEALDAIEAGLPVMIFSDGVTLAQERRLKELAEARDVLVMGPDCGTAAIGGAGLGFANVLTPGPVGVVAASGTGAQQVTCLLDRAGVGVSHVLGVGGRDLSAEVGGLSARRALRMLDEDPATELIVFISKPPAPEVAQAVLGQPLRKPVVPVLLGPPADARTAAGGSSQASGHTAGPSPAPGRLPVGDLTQAAEQALRALGRPVPEWPSWLAPPGTRPAPKRIKGLYSGGTLGVEAALLAGHGDFVDYGDDAFTRGRAHPMIDPTLRVEALARAGERDVALMDVVLGHGADPDPAASLAPAIAGTPATVVVALIGTEGDPQDLHRQVAAFREAGASVFTSNAQAARHARSLL</sequence>
<dbReference type="InterPro" id="IPR036291">
    <property type="entry name" value="NAD(P)-bd_dom_sf"/>
</dbReference>
<dbReference type="EMBL" id="BAAAQX010000001">
    <property type="protein sequence ID" value="GAA2204319.1"/>
    <property type="molecule type" value="Genomic_DNA"/>
</dbReference>
<proteinExistence type="predicted"/>
<organism evidence="3 4">
    <name type="scientific">Nonomuraea monospora</name>
    <dbReference type="NCBI Taxonomy" id="568818"/>
    <lineage>
        <taxon>Bacteria</taxon>
        <taxon>Bacillati</taxon>
        <taxon>Actinomycetota</taxon>
        <taxon>Actinomycetes</taxon>
        <taxon>Streptosporangiales</taxon>
        <taxon>Streptosporangiaceae</taxon>
        <taxon>Nonomuraea</taxon>
    </lineage>
</organism>
<dbReference type="Pfam" id="PF00549">
    <property type="entry name" value="Ligase_CoA"/>
    <property type="match status" value="1"/>
</dbReference>
<evidence type="ECO:0000256" key="1">
    <source>
        <dbReference type="SAM" id="MobiDB-lite"/>
    </source>
</evidence>
<dbReference type="PANTHER" id="PTHR11117:SF24">
    <property type="entry name" value="PROTEIN FDRA"/>
    <property type="match status" value="1"/>
</dbReference>
<reference evidence="3 4" key="1">
    <citation type="journal article" date="2019" name="Int. J. Syst. Evol. Microbiol.">
        <title>The Global Catalogue of Microorganisms (GCM) 10K type strain sequencing project: providing services to taxonomists for standard genome sequencing and annotation.</title>
        <authorList>
            <consortium name="The Broad Institute Genomics Platform"/>
            <consortium name="The Broad Institute Genome Sequencing Center for Infectious Disease"/>
            <person name="Wu L."/>
            <person name="Ma J."/>
        </authorList>
    </citation>
    <scope>NUCLEOTIDE SEQUENCE [LARGE SCALE GENOMIC DNA]</scope>
    <source>
        <strain evidence="3 4">JCM 16114</strain>
    </source>
</reference>
<evidence type="ECO:0000313" key="3">
    <source>
        <dbReference type="EMBL" id="GAA2204319.1"/>
    </source>
</evidence>
<dbReference type="Proteomes" id="UP001499843">
    <property type="component" value="Unassembled WGS sequence"/>
</dbReference>
<dbReference type="Gene3D" id="3.40.50.720">
    <property type="entry name" value="NAD(P)-binding Rossmann-like Domain"/>
    <property type="match status" value="1"/>
</dbReference>